<organism evidence="2">
    <name type="scientific">Guillardia theta (strain CCMP2712)</name>
    <name type="common">Cryptophyte</name>
    <dbReference type="NCBI Taxonomy" id="905079"/>
    <lineage>
        <taxon>Eukaryota</taxon>
        <taxon>Cryptophyceae</taxon>
        <taxon>Pyrenomonadales</taxon>
        <taxon>Geminigeraceae</taxon>
        <taxon>Guillardia</taxon>
    </lineage>
</organism>
<sequence>MLGRTKYHNPKAEELIKEGLHKREELLQQGLSYVASETKKDETKRILLQHQKALHNPRSRQSILLSLKNQVLEFLLQYLTRLEIPPLTFSRGSGASEFSYALGRIVLSAVSIPSSDLLVTVSGKRVTVKAKQVSAELRDFTWMYKQKGFPWLKDRGSADAEVKGLSLWLNFDMEGLSLSKGEMAVRRQEEGRSSSRPPTESRFDTLISASTRPR</sequence>
<dbReference type="KEGG" id="gtt:GUITHDRAFT_109532"/>
<feature type="region of interest" description="Disordered" evidence="1">
    <location>
        <begin position="182"/>
        <end position="214"/>
    </location>
</feature>
<evidence type="ECO:0000313" key="3">
    <source>
        <dbReference type="EnsemblProtists" id="EKX44411"/>
    </source>
</evidence>
<feature type="compositionally biased region" description="Basic and acidic residues" evidence="1">
    <location>
        <begin position="183"/>
        <end position="203"/>
    </location>
</feature>
<dbReference type="Gene3D" id="3.15.10.10">
    <property type="entry name" value="Bactericidal permeability-increasing protein, domain 1"/>
    <property type="match status" value="1"/>
</dbReference>
<proteinExistence type="predicted"/>
<dbReference type="InterPro" id="IPR017943">
    <property type="entry name" value="Bactericidal_perm-incr_a/b_dom"/>
</dbReference>
<name>L1J7B9_GUITC</name>
<reference evidence="2 4" key="1">
    <citation type="journal article" date="2012" name="Nature">
        <title>Algal genomes reveal evolutionary mosaicism and the fate of nucleomorphs.</title>
        <authorList>
            <consortium name="DOE Joint Genome Institute"/>
            <person name="Curtis B.A."/>
            <person name="Tanifuji G."/>
            <person name="Burki F."/>
            <person name="Gruber A."/>
            <person name="Irimia M."/>
            <person name="Maruyama S."/>
            <person name="Arias M.C."/>
            <person name="Ball S.G."/>
            <person name="Gile G.H."/>
            <person name="Hirakawa Y."/>
            <person name="Hopkins J.F."/>
            <person name="Kuo A."/>
            <person name="Rensing S.A."/>
            <person name="Schmutz J."/>
            <person name="Symeonidi A."/>
            <person name="Elias M."/>
            <person name="Eveleigh R.J."/>
            <person name="Herman E.K."/>
            <person name="Klute M.J."/>
            <person name="Nakayama T."/>
            <person name="Obornik M."/>
            <person name="Reyes-Prieto A."/>
            <person name="Armbrust E.V."/>
            <person name="Aves S.J."/>
            <person name="Beiko R.G."/>
            <person name="Coutinho P."/>
            <person name="Dacks J.B."/>
            <person name="Durnford D.G."/>
            <person name="Fast N.M."/>
            <person name="Green B.R."/>
            <person name="Grisdale C.J."/>
            <person name="Hempel F."/>
            <person name="Henrissat B."/>
            <person name="Hoppner M.P."/>
            <person name="Ishida K."/>
            <person name="Kim E."/>
            <person name="Koreny L."/>
            <person name="Kroth P.G."/>
            <person name="Liu Y."/>
            <person name="Malik S.B."/>
            <person name="Maier U.G."/>
            <person name="McRose D."/>
            <person name="Mock T."/>
            <person name="Neilson J.A."/>
            <person name="Onodera N.T."/>
            <person name="Poole A.M."/>
            <person name="Pritham E.J."/>
            <person name="Richards T.A."/>
            <person name="Rocap G."/>
            <person name="Roy S.W."/>
            <person name="Sarai C."/>
            <person name="Schaack S."/>
            <person name="Shirato S."/>
            <person name="Slamovits C.H."/>
            <person name="Spencer D.F."/>
            <person name="Suzuki S."/>
            <person name="Worden A.Z."/>
            <person name="Zauner S."/>
            <person name="Barry K."/>
            <person name="Bell C."/>
            <person name="Bharti A.K."/>
            <person name="Crow J.A."/>
            <person name="Grimwood J."/>
            <person name="Kramer R."/>
            <person name="Lindquist E."/>
            <person name="Lucas S."/>
            <person name="Salamov A."/>
            <person name="McFadden G.I."/>
            <person name="Lane C.E."/>
            <person name="Keeling P.J."/>
            <person name="Gray M.W."/>
            <person name="Grigoriev I.V."/>
            <person name="Archibald J.M."/>
        </authorList>
    </citation>
    <scope>NUCLEOTIDE SEQUENCE</scope>
    <source>
        <strain evidence="2 4">CCMP2712</strain>
    </source>
</reference>
<keyword evidence="4" id="KW-1185">Reference proteome</keyword>
<dbReference type="PANTHER" id="PTHR31138:SF1">
    <property type="entry name" value="PDZ DOMAIN-CONTAINING PROTEIN"/>
    <property type="match status" value="1"/>
</dbReference>
<evidence type="ECO:0000256" key="1">
    <source>
        <dbReference type="SAM" id="MobiDB-lite"/>
    </source>
</evidence>
<evidence type="ECO:0000313" key="4">
    <source>
        <dbReference type="Proteomes" id="UP000011087"/>
    </source>
</evidence>
<gene>
    <name evidence="2" type="ORF">GUITHDRAFT_109532</name>
</gene>
<dbReference type="AlphaFoldDB" id="L1J7B9"/>
<dbReference type="GO" id="GO:0008289">
    <property type="term" value="F:lipid binding"/>
    <property type="evidence" value="ECO:0007669"/>
    <property type="project" value="InterPro"/>
</dbReference>
<reference evidence="3" key="3">
    <citation type="submission" date="2015-06" db="UniProtKB">
        <authorList>
            <consortium name="EnsemblProtists"/>
        </authorList>
    </citation>
    <scope>IDENTIFICATION</scope>
</reference>
<dbReference type="EMBL" id="JH993004">
    <property type="protein sequence ID" value="EKX44411.1"/>
    <property type="molecule type" value="Genomic_DNA"/>
</dbReference>
<dbReference type="GeneID" id="17301181"/>
<dbReference type="Proteomes" id="UP000011087">
    <property type="component" value="Unassembled WGS sequence"/>
</dbReference>
<dbReference type="OrthoDB" id="16440at2759"/>
<dbReference type="EnsemblProtists" id="EKX44411">
    <property type="protein sequence ID" value="EKX44411"/>
    <property type="gene ID" value="GUITHDRAFT_109532"/>
</dbReference>
<dbReference type="SUPFAM" id="SSF55394">
    <property type="entry name" value="Bactericidal permeability-increasing protein, BPI"/>
    <property type="match status" value="1"/>
</dbReference>
<protein>
    <submittedName>
        <fullName evidence="2 3">Uncharacterized protein</fullName>
    </submittedName>
</protein>
<evidence type="ECO:0000313" key="2">
    <source>
        <dbReference type="EMBL" id="EKX44411.1"/>
    </source>
</evidence>
<dbReference type="HOGENOM" id="CLU_1291149_0_0_1"/>
<dbReference type="RefSeq" id="XP_005831391.1">
    <property type="nucleotide sequence ID" value="XM_005831334.1"/>
</dbReference>
<dbReference type="PaxDb" id="55529-EKX44411"/>
<reference evidence="4" key="2">
    <citation type="submission" date="2012-11" db="EMBL/GenBank/DDBJ databases">
        <authorList>
            <person name="Kuo A."/>
            <person name="Curtis B.A."/>
            <person name="Tanifuji G."/>
            <person name="Burki F."/>
            <person name="Gruber A."/>
            <person name="Irimia M."/>
            <person name="Maruyama S."/>
            <person name="Arias M.C."/>
            <person name="Ball S.G."/>
            <person name="Gile G.H."/>
            <person name="Hirakawa Y."/>
            <person name="Hopkins J.F."/>
            <person name="Rensing S.A."/>
            <person name="Schmutz J."/>
            <person name="Symeonidi A."/>
            <person name="Elias M."/>
            <person name="Eveleigh R.J."/>
            <person name="Herman E.K."/>
            <person name="Klute M.J."/>
            <person name="Nakayama T."/>
            <person name="Obornik M."/>
            <person name="Reyes-Prieto A."/>
            <person name="Armbrust E.V."/>
            <person name="Aves S.J."/>
            <person name="Beiko R.G."/>
            <person name="Coutinho P."/>
            <person name="Dacks J.B."/>
            <person name="Durnford D.G."/>
            <person name="Fast N.M."/>
            <person name="Green B.R."/>
            <person name="Grisdale C."/>
            <person name="Hempe F."/>
            <person name="Henrissat B."/>
            <person name="Hoppner M.P."/>
            <person name="Ishida K.-I."/>
            <person name="Kim E."/>
            <person name="Koreny L."/>
            <person name="Kroth P.G."/>
            <person name="Liu Y."/>
            <person name="Malik S.-B."/>
            <person name="Maier U.G."/>
            <person name="McRose D."/>
            <person name="Mock T."/>
            <person name="Neilson J.A."/>
            <person name="Onodera N.T."/>
            <person name="Poole A.M."/>
            <person name="Pritham E.J."/>
            <person name="Richards T.A."/>
            <person name="Rocap G."/>
            <person name="Roy S.W."/>
            <person name="Sarai C."/>
            <person name="Schaack S."/>
            <person name="Shirato S."/>
            <person name="Slamovits C.H."/>
            <person name="Spencer D.F."/>
            <person name="Suzuki S."/>
            <person name="Worden A.Z."/>
            <person name="Zauner S."/>
            <person name="Barry K."/>
            <person name="Bell C."/>
            <person name="Bharti A.K."/>
            <person name="Crow J.A."/>
            <person name="Grimwood J."/>
            <person name="Kramer R."/>
            <person name="Lindquist E."/>
            <person name="Lucas S."/>
            <person name="Salamov A."/>
            <person name="McFadden G.I."/>
            <person name="Lane C.E."/>
            <person name="Keeling P.J."/>
            <person name="Gray M.W."/>
            <person name="Grigoriev I.V."/>
            <person name="Archibald J.M."/>
        </authorList>
    </citation>
    <scope>NUCLEOTIDE SEQUENCE</scope>
    <source>
        <strain evidence="4">CCMP2712</strain>
    </source>
</reference>
<dbReference type="PANTHER" id="PTHR31138">
    <property type="entry name" value="CHROMOSOME 19, WHOLE GENOME SHOTGUN SEQUENCE"/>
    <property type="match status" value="1"/>
</dbReference>
<accession>L1J7B9</accession>